<keyword evidence="2" id="KW-0315">Glutamine amidotransferase</keyword>
<dbReference type="OrthoDB" id="9813383at2"/>
<dbReference type="GO" id="GO:0005829">
    <property type="term" value="C:cytosol"/>
    <property type="evidence" value="ECO:0007669"/>
    <property type="project" value="TreeGrafter"/>
</dbReference>
<dbReference type="Proteomes" id="UP000463470">
    <property type="component" value="Unassembled WGS sequence"/>
</dbReference>
<dbReference type="PRINTS" id="PR00096">
    <property type="entry name" value="GATASE"/>
</dbReference>
<dbReference type="AlphaFoldDB" id="A0A845L3J4"/>
<evidence type="ECO:0000313" key="2">
    <source>
        <dbReference type="EMBL" id="MZP28328.1"/>
    </source>
</evidence>
<evidence type="ECO:0000313" key="3">
    <source>
        <dbReference type="Proteomes" id="UP000463470"/>
    </source>
</evidence>
<dbReference type="EMBL" id="WXEY01000001">
    <property type="protein sequence ID" value="MZP28328.1"/>
    <property type="molecule type" value="Genomic_DNA"/>
</dbReference>
<dbReference type="SUPFAM" id="SSF52317">
    <property type="entry name" value="Class I glutamine amidotransferase-like"/>
    <property type="match status" value="1"/>
</dbReference>
<dbReference type="PANTHER" id="PTHR42695">
    <property type="entry name" value="GLUTAMINE AMIDOTRANSFERASE YLR126C-RELATED"/>
    <property type="match status" value="1"/>
</dbReference>
<dbReference type="Pfam" id="PF00117">
    <property type="entry name" value="GATase"/>
    <property type="match status" value="1"/>
</dbReference>
<gene>
    <name evidence="2" type="ORF">GTO91_01150</name>
</gene>
<proteinExistence type="predicted"/>
<reference evidence="2 3" key="1">
    <citation type="submission" date="2020-01" db="EMBL/GenBank/DDBJ databases">
        <title>Whole-genome sequence of Heliobacterium undosum DSM 13378.</title>
        <authorList>
            <person name="Kyndt J.A."/>
            <person name="Meyer T.E."/>
        </authorList>
    </citation>
    <scope>NUCLEOTIDE SEQUENCE [LARGE SCALE GENOMIC DNA]</scope>
    <source>
        <strain evidence="2 3">DSM 13378</strain>
    </source>
</reference>
<dbReference type="PROSITE" id="PS51273">
    <property type="entry name" value="GATASE_TYPE_1"/>
    <property type="match status" value="1"/>
</dbReference>
<dbReference type="InterPro" id="IPR029062">
    <property type="entry name" value="Class_I_gatase-like"/>
</dbReference>
<feature type="domain" description="Glutamine amidotransferase" evidence="1">
    <location>
        <begin position="79"/>
        <end position="193"/>
    </location>
</feature>
<comment type="caution">
    <text evidence="2">The sequence shown here is derived from an EMBL/GenBank/DDBJ whole genome shotgun (WGS) entry which is preliminary data.</text>
</comment>
<keyword evidence="3" id="KW-1185">Reference proteome</keyword>
<dbReference type="Gene3D" id="3.40.50.880">
    <property type="match status" value="1"/>
</dbReference>
<organism evidence="2 3">
    <name type="scientific">Heliomicrobium undosum</name>
    <dbReference type="NCBI Taxonomy" id="121734"/>
    <lineage>
        <taxon>Bacteria</taxon>
        <taxon>Bacillati</taxon>
        <taxon>Bacillota</taxon>
        <taxon>Clostridia</taxon>
        <taxon>Eubacteriales</taxon>
        <taxon>Heliobacteriaceae</taxon>
        <taxon>Heliomicrobium</taxon>
    </lineage>
</organism>
<accession>A0A845L3J4</accession>
<dbReference type="PRINTS" id="PR00097">
    <property type="entry name" value="ANTSNTHASEII"/>
</dbReference>
<dbReference type="GO" id="GO:0016740">
    <property type="term" value="F:transferase activity"/>
    <property type="evidence" value="ECO:0007669"/>
    <property type="project" value="UniProtKB-KW"/>
</dbReference>
<dbReference type="InterPro" id="IPR044992">
    <property type="entry name" value="ChyE-like"/>
</dbReference>
<keyword evidence="2" id="KW-0808">Transferase</keyword>
<protein>
    <submittedName>
        <fullName evidence="2">Glutamine amidotransferase</fullName>
    </submittedName>
</protein>
<name>A0A845L3J4_9FIRM</name>
<dbReference type="NCBIfam" id="NF006562">
    <property type="entry name" value="PRK09065.1"/>
    <property type="match status" value="1"/>
</dbReference>
<dbReference type="InterPro" id="IPR017926">
    <property type="entry name" value="GATASE"/>
</dbReference>
<sequence length="237" mass="25902">MKKLLIIKTGATLASILASEGDFEDFILRPMGLSREQAIITPVFEGAGLPGPSEIKAVVITGSHAMVTDNDEWSLNLSSWLRDVRPTGIPILGICYGHQLLARAFGGDVDYHPKGKEVGTATIELTEAGKKDPLLGCLPERFWGHVTHAQTALRLPEGATLLAQNVFEPHHAFVLDGHIWGVQFHPEFNAAITGAYIDAQNDQLLAEGQDPEGLRRSIVEHSYGKMLLRRFYELVGA</sequence>
<dbReference type="CDD" id="cd01741">
    <property type="entry name" value="GATase1_1"/>
    <property type="match status" value="1"/>
</dbReference>
<evidence type="ECO:0000259" key="1">
    <source>
        <dbReference type="Pfam" id="PF00117"/>
    </source>
</evidence>
<dbReference type="PANTHER" id="PTHR42695:SF5">
    <property type="entry name" value="GLUTAMINE AMIDOTRANSFERASE YLR126C-RELATED"/>
    <property type="match status" value="1"/>
</dbReference>